<sequence length="61" mass="6733">MSTPSCTVDRGPDLVLPSFAHHFATIEGTRLYYVPGGKEEGETGVTIAHRSTICQRNSRRQ</sequence>
<organism evidence="1 2">
    <name type="scientific">Paraburkholderia lycopersici</name>
    <dbReference type="NCBI Taxonomy" id="416944"/>
    <lineage>
        <taxon>Bacteria</taxon>
        <taxon>Pseudomonadati</taxon>
        <taxon>Pseudomonadota</taxon>
        <taxon>Betaproteobacteria</taxon>
        <taxon>Burkholderiales</taxon>
        <taxon>Burkholderiaceae</taxon>
        <taxon>Paraburkholderia</taxon>
    </lineage>
</organism>
<evidence type="ECO:0000313" key="2">
    <source>
        <dbReference type="Proteomes" id="UP000198908"/>
    </source>
</evidence>
<evidence type="ECO:0000313" key="1">
    <source>
        <dbReference type="EMBL" id="SDB92498.1"/>
    </source>
</evidence>
<keyword evidence="2" id="KW-1185">Reference proteome</keyword>
<dbReference type="RefSeq" id="WP_091994780.1">
    <property type="nucleotide sequence ID" value="NZ_FMYQ01000002.1"/>
</dbReference>
<proteinExistence type="predicted"/>
<name>A0A1G6HEG4_9BURK</name>
<reference evidence="2" key="1">
    <citation type="submission" date="2016-09" db="EMBL/GenBank/DDBJ databases">
        <authorList>
            <person name="Varghese N."/>
            <person name="Submissions S."/>
        </authorList>
    </citation>
    <scope>NUCLEOTIDE SEQUENCE [LARGE SCALE GENOMIC DNA]</scope>
    <source>
        <strain evidence="2">TNe-862</strain>
    </source>
</reference>
<accession>A0A1G6HEG4</accession>
<dbReference type="EMBL" id="FMYQ01000002">
    <property type="protein sequence ID" value="SDB92498.1"/>
    <property type="molecule type" value="Genomic_DNA"/>
</dbReference>
<dbReference type="STRING" id="416944.SAMN05421548_102222"/>
<dbReference type="AlphaFoldDB" id="A0A1G6HEG4"/>
<gene>
    <name evidence="1" type="ORF">SAMN05421548_102222</name>
</gene>
<dbReference type="Proteomes" id="UP000198908">
    <property type="component" value="Unassembled WGS sequence"/>
</dbReference>
<dbReference type="OrthoDB" id="9780765at2"/>
<protein>
    <submittedName>
        <fullName evidence="1">Uncharacterized protein</fullName>
    </submittedName>
</protein>